<comment type="subcellular location">
    <subcellularLocation>
        <location evidence="1">Cell membrane</location>
        <topology evidence="1">Multi-pass membrane protein</topology>
    </subcellularLocation>
</comment>
<dbReference type="EMBL" id="FOSJ01000017">
    <property type="protein sequence ID" value="SFK23608.1"/>
    <property type="molecule type" value="Genomic_DNA"/>
</dbReference>
<evidence type="ECO:0000256" key="7">
    <source>
        <dbReference type="ARBA" id="ARBA00023136"/>
    </source>
</evidence>
<sequence length="179" mass="20524">MSQWKKILYPLLMLLIALILDGVFAAQLKGAFDTNIGMIIPHLTLLVLLILVFYLSFRHIIILSLLMGFVYDSYYTGYLGIYMAIFTVIVYVLLQFRNFFQPNLIIYLLLSIIVVTILEFFVFGVYRAINITSMSTQEFLLERLGATLLFNGLATLIIGYPIDKITQSVVQKDEISFKK</sequence>
<reference evidence="10" key="1">
    <citation type="submission" date="2016-10" db="EMBL/GenBank/DDBJ databases">
        <authorList>
            <person name="Varghese N."/>
            <person name="Submissions S."/>
        </authorList>
    </citation>
    <scope>NUCLEOTIDE SEQUENCE [LARGE SCALE GENOMIC DNA]</scope>
    <source>
        <strain evidence="10">DSM 16108</strain>
    </source>
</reference>
<evidence type="ECO:0000256" key="4">
    <source>
        <dbReference type="ARBA" id="ARBA00022692"/>
    </source>
</evidence>
<gene>
    <name evidence="9" type="ORF">SAMN04488569_101727</name>
</gene>
<keyword evidence="6 8" id="KW-1133">Transmembrane helix</keyword>
<evidence type="ECO:0000256" key="6">
    <source>
        <dbReference type="ARBA" id="ARBA00022989"/>
    </source>
</evidence>
<keyword evidence="7 8" id="KW-0472">Membrane</keyword>
<dbReference type="OrthoDB" id="2148512at2"/>
<keyword evidence="5" id="KW-0133">Cell shape</keyword>
<protein>
    <submittedName>
        <fullName evidence="9">Rod shape-determining protein MreD</fullName>
    </submittedName>
</protein>
<evidence type="ECO:0000256" key="5">
    <source>
        <dbReference type="ARBA" id="ARBA00022960"/>
    </source>
</evidence>
<name>A0A1I3XVL6_9LACT</name>
<comment type="similarity">
    <text evidence="2">Belongs to the MreD family.</text>
</comment>
<evidence type="ECO:0000256" key="3">
    <source>
        <dbReference type="ARBA" id="ARBA00022475"/>
    </source>
</evidence>
<evidence type="ECO:0000256" key="2">
    <source>
        <dbReference type="ARBA" id="ARBA00007776"/>
    </source>
</evidence>
<feature type="transmembrane region" description="Helical" evidence="8">
    <location>
        <begin position="69"/>
        <end position="93"/>
    </location>
</feature>
<dbReference type="GO" id="GO:0008360">
    <property type="term" value="P:regulation of cell shape"/>
    <property type="evidence" value="ECO:0007669"/>
    <property type="project" value="UniProtKB-KW"/>
</dbReference>
<dbReference type="AlphaFoldDB" id="A0A1I3XVL6"/>
<dbReference type="InterPro" id="IPR007227">
    <property type="entry name" value="Cell_shape_determining_MreD"/>
</dbReference>
<keyword evidence="3" id="KW-1003">Cell membrane</keyword>
<keyword evidence="4 8" id="KW-0812">Transmembrane</keyword>
<dbReference type="GO" id="GO:0005886">
    <property type="term" value="C:plasma membrane"/>
    <property type="evidence" value="ECO:0007669"/>
    <property type="project" value="UniProtKB-SubCell"/>
</dbReference>
<feature type="transmembrane region" description="Helical" evidence="8">
    <location>
        <begin position="105"/>
        <end position="129"/>
    </location>
</feature>
<evidence type="ECO:0000313" key="10">
    <source>
        <dbReference type="Proteomes" id="UP000199589"/>
    </source>
</evidence>
<dbReference type="Proteomes" id="UP000199589">
    <property type="component" value="Unassembled WGS sequence"/>
</dbReference>
<dbReference type="RefSeq" id="WP_091897129.1">
    <property type="nucleotide sequence ID" value="NZ_FOSJ01000017.1"/>
</dbReference>
<dbReference type="NCBIfam" id="TIGR03426">
    <property type="entry name" value="shape_MreD"/>
    <property type="match status" value="1"/>
</dbReference>
<feature type="transmembrane region" description="Helical" evidence="8">
    <location>
        <begin position="141"/>
        <end position="162"/>
    </location>
</feature>
<evidence type="ECO:0000256" key="1">
    <source>
        <dbReference type="ARBA" id="ARBA00004651"/>
    </source>
</evidence>
<evidence type="ECO:0000256" key="8">
    <source>
        <dbReference type="SAM" id="Phobius"/>
    </source>
</evidence>
<accession>A0A1I3XVL6</accession>
<proteinExistence type="inferred from homology"/>
<organism evidence="9 10">
    <name type="scientific">Marinilactibacillus piezotolerans</name>
    <dbReference type="NCBI Taxonomy" id="258723"/>
    <lineage>
        <taxon>Bacteria</taxon>
        <taxon>Bacillati</taxon>
        <taxon>Bacillota</taxon>
        <taxon>Bacilli</taxon>
        <taxon>Lactobacillales</taxon>
        <taxon>Carnobacteriaceae</taxon>
        <taxon>Marinilactibacillus</taxon>
    </lineage>
</organism>
<keyword evidence="10" id="KW-1185">Reference proteome</keyword>
<feature type="transmembrane region" description="Helical" evidence="8">
    <location>
        <begin position="35"/>
        <end position="57"/>
    </location>
</feature>
<evidence type="ECO:0000313" key="9">
    <source>
        <dbReference type="EMBL" id="SFK23608.1"/>
    </source>
</evidence>
<dbReference type="Pfam" id="PF04093">
    <property type="entry name" value="MreD"/>
    <property type="match status" value="1"/>
</dbReference>